<dbReference type="Pfam" id="PF04099">
    <property type="entry name" value="Sybindin"/>
    <property type="match status" value="1"/>
</dbReference>
<keyword evidence="4 6" id="KW-0333">Golgi apparatus</keyword>
<comment type="caution">
    <text evidence="7">The sequence shown here is derived from an EMBL/GenBank/DDBJ whole genome shotgun (WGS) entry which is preliminary data.</text>
</comment>
<dbReference type="FunFam" id="3.30.450.70:FF:000026">
    <property type="entry name" value="TRansport Protein Particle"/>
    <property type="match status" value="1"/>
</dbReference>
<reference evidence="7" key="1">
    <citation type="submission" date="2020-10" db="EMBL/GenBank/DDBJ databases">
        <authorList>
            <person name="Kikuchi T."/>
        </authorList>
    </citation>
    <scope>NUCLEOTIDE SEQUENCE</scope>
    <source>
        <strain evidence="7">NKZ352</strain>
    </source>
</reference>
<evidence type="ECO:0000256" key="2">
    <source>
        <dbReference type="ARBA" id="ARBA00022824"/>
    </source>
</evidence>
<protein>
    <recommendedName>
        <fullName evidence="6">Trafficking protein particle complex subunit</fullName>
    </recommendedName>
</protein>
<comment type="similarity">
    <text evidence="5">Belongs to the TRAPP small subunits family. BET5 subfamily.</text>
</comment>
<dbReference type="InterPro" id="IPR011012">
    <property type="entry name" value="Longin-like_dom_sf"/>
</dbReference>
<keyword evidence="3 6" id="KW-0931">ER-Golgi transport</keyword>
<dbReference type="Proteomes" id="UP000835052">
    <property type="component" value="Unassembled WGS sequence"/>
</dbReference>
<organism evidence="7 8">
    <name type="scientific">Caenorhabditis auriculariae</name>
    <dbReference type="NCBI Taxonomy" id="2777116"/>
    <lineage>
        <taxon>Eukaryota</taxon>
        <taxon>Metazoa</taxon>
        <taxon>Ecdysozoa</taxon>
        <taxon>Nematoda</taxon>
        <taxon>Chromadorea</taxon>
        <taxon>Rhabditida</taxon>
        <taxon>Rhabditina</taxon>
        <taxon>Rhabditomorpha</taxon>
        <taxon>Rhabditoidea</taxon>
        <taxon>Rhabditidae</taxon>
        <taxon>Peloderinae</taxon>
        <taxon>Caenorhabditis</taxon>
    </lineage>
</organism>
<dbReference type="GO" id="GO:0006888">
    <property type="term" value="P:endoplasmic reticulum to Golgi vesicle-mediated transport"/>
    <property type="evidence" value="ECO:0007669"/>
    <property type="project" value="UniProtKB-UniRule"/>
</dbReference>
<evidence type="ECO:0000256" key="6">
    <source>
        <dbReference type="RuleBase" id="RU366065"/>
    </source>
</evidence>
<dbReference type="GO" id="GO:0005783">
    <property type="term" value="C:endoplasmic reticulum"/>
    <property type="evidence" value="ECO:0007669"/>
    <property type="project" value="UniProtKB-SubCell"/>
</dbReference>
<gene>
    <name evidence="7" type="ORF">CAUJ_LOCUS5949</name>
</gene>
<dbReference type="SMART" id="SM01399">
    <property type="entry name" value="Sybindin"/>
    <property type="match status" value="1"/>
</dbReference>
<dbReference type="EMBL" id="CAJGYM010000013">
    <property type="protein sequence ID" value="CAD6190030.1"/>
    <property type="molecule type" value="Genomic_DNA"/>
</dbReference>
<comment type="subunit">
    <text evidence="6">Part of the multisubunit transport protein particle (TRAPP) complex.</text>
</comment>
<dbReference type="PANTHER" id="PTHR23249">
    <property type="entry name" value="TRAFFICKING PROTEIN PARTICLE COMPLEX SUBUNIT"/>
    <property type="match status" value="1"/>
</dbReference>
<evidence type="ECO:0000313" key="7">
    <source>
        <dbReference type="EMBL" id="CAD6190030.1"/>
    </source>
</evidence>
<dbReference type="GO" id="GO:0030008">
    <property type="term" value="C:TRAPP complex"/>
    <property type="evidence" value="ECO:0007669"/>
    <property type="project" value="UniProtKB-UniRule"/>
</dbReference>
<dbReference type="AlphaFoldDB" id="A0A8S1HAI4"/>
<evidence type="ECO:0000256" key="5">
    <source>
        <dbReference type="ARBA" id="ARBA00038167"/>
    </source>
</evidence>
<dbReference type="InterPro" id="IPR007233">
    <property type="entry name" value="TRAPPC"/>
</dbReference>
<evidence type="ECO:0000313" key="8">
    <source>
        <dbReference type="Proteomes" id="UP000835052"/>
    </source>
</evidence>
<accession>A0A8S1HAI4</accession>
<keyword evidence="1 6" id="KW-0813">Transport</keyword>
<proteinExistence type="inferred from homology"/>
<dbReference type="OrthoDB" id="246406at2759"/>
<evidence type="ECO:0000256" key="1">
    <source>
        <dbReference type="ARBA" id="ARBA00022448"/>
    </source>
</evidence>
<keyword evidence="2 6" id="KW-0256">Endoplasmic reticulum</keyword>
<dbReference type="GO" id="GO:0005794">
    <property type="term" value="C:Golgi apparatus"/>
    <property type="evidence" value="ECO:0007669"/>
    <property type="project" value="UniProtKB-SubCell"/>
</dbReference>
<dbReference type="Gene3D" id="3.30.450.70">
    <property type="match status" value="1"/>
</dbReference>
<keyword evidence="8" id="KW-1185">Reference proteome</keyword>
<name>A0A8S1HAI4_9PELO</name>
<dbReference type="PANTHER" id="PTHR23249:SF16">
    <property type="entry name" value="TRAFFICKING PROTEIN PARTICLE COMPLEX SUBUNIT 1"/>
    <property type="match status" value="1"/>
</dbReference>
<comment type="subcellular location">
    <subcellularLocation>
        <location evidence="6">Endoplasmic reticulum</location>
    </subcellularLocation>
    <subcellularLocation>
        <location evidence="6">Golgi apparatus</location>
        <location evidence="6">cis-Golgi network</location>
    </subcellularLocation>
</comment>
<evidence type="ECO:0000256" key="3">
    <source>
        <dbReference type="ARBA" id="ARBA00022892"/>
    </source>
</evidence>
<sequence length="140" mass="15960">MTIFNIYIFDREGQCLYYDEWFRTKQSGLPPIQEYQLVFGMMLSMKSFSERLSTNDSNQTVNSFRTSAYKMNFLESATGVKILLNSDPAATGMPDLLQKIYQAWVETVNSPVANLLGEGIDHGFLQSKIRDVVTKHPAYV</sequence>
<evidence type="ECO:0000256" key="4">
    <source>
        <dbReference type="ARBA" id="ARBA00023034"/>
    </source>
</evidence>
<dbReference type="SUPFAM" id="SSF64356">
    <property type="entry name" value="SNARE-like"/>
    <property type="match status" value="1"/>
</dbReference>